<name>A0A5Q4BZ19_9PEZI</name>
<gene>
    <name evidence="1" type="ORF">CSHISOI_03239</name>
</gene>
<dbReference type="EMBL" id="PUHP01000181">
    <property type="protein sequence ID" value="TQN72342.1"/>
    <property type="molecule type" value="Genomic_DNA"/>
</dbReference>
<protein>
    <submittedName>
        <fullName evidence="1">Uncharacterized protein</fullName>
    </submittedName>
</protein>
<sequence>MANLTKIITPKKRYLVNLDATPCSPAKMLAPADLASQTSSIATTSTRISTSRKSSPTKQLISLKLANNLLHFTLLNILEINLFTTPSLRDVYLNITTFVLGVNVILKDYYIT</sequence>
<evidence type="ECO:0000313" key="2">
    <source>
        <dbReference type="Proteomes" id="UP000326340"/>
    </source>
</evidence>
<reference evidence="1 2" key="1">
    <citation type="journal article" date="2019" name="Sci. Rep.">
        <title>Colletotrichum shisoi sp. nov., an anthracnose pathogen of Perilla frutescens in Japan: molecular phylogenetic, morphological and genomic evidence.</title>
        <authorList>
            <person name="Gan P."/>
            <person name="Tsushima A."/>
            <person name="Hiroyama R."/>
            <person name="Narusaka M."/>
            <person name="Takano Y."/>
            <person name="Narusaka Y."/>
            <person name="Kawaradani M."/>
            <person name="Damm U."/>
            <person name="Shirasu K."/>
        </authorList>
    </citation>
    <scope>NUCLEOTIDE SEQUENCE [LARGE SCALE GENOMIC DNA]</scope>
    <source>
        <strain evidence="1 2">PG-2018a</strain>
    </source>
</reference>
<organism evidence="1 2">
    <name type="scientific">Colletotrichum shisoi</name>
    <dbReference type="NCBI Taxonomy" id="2078593"/>
    <lineage>
        <taxon>Eukaryota</taxon>
        <taxon>Fungi</taxon>
        <taxon>Dikarya</taxon>
        <taxon>Ascomycota</taxon>
        <taxon>Pezizomycotina</taxon>
        <taxon>Sordariomycetes</taxon>
        <taxon>Hypocreomycetidae</taxon>
        <taxon>Glomerellales</taxon>
        <taxon>Glomerellaceae</taxon>
        <taxon>Colletotrichum</taxon>
        <taxon>Colletotrichum destructivum species complex</taxon>
    </lineage>
</organism>
<comment type="caution">
    <text evidence="1">The sequence shown here is derived from an EMBL/GenBank/DDBJ whole genome shotgun (WGS) entry which is preliminary data.</text>
</comment>
<dbReference type="Proteomes" id="UP000326340">
    <property type="component" value="Unassembled WGS sequence"/>
</dbReference>
<keyword evidence="2" id="KW-1185">Reference proteome</keyword>
<accession>A0A5Q4BZ19</accession>
<evidence type="ECO:0000313" key="1">
    <source>
        <dbReference type="EMBL" id="TQN72342.1"/>
    </source>
</evidence>
<dbReference type="AlphaFoldDB" id="A0A5Q4BZ19"/>
<proteinExistence type="predicted"/>